<reference evidence="1" key="1">
    <citation type="submission" date="2022-12" db="EMBL/GenBank/DDBJ databases">
        <authorList>
            <person name="Ruckert C."/>
            <person name="Busche T."/>
            <person name="Kalinowski J."/>
            <person name="Wittmann C."/>
        </authorList>
    </citation>
    <scope>NUCLEOTIDE SEQUENCE</scope>
    <source>
        <strain evidence="1">DSM 40467</strain>
    </source>
</reference>
<evidence type="ECO:0000313" key="1">
    <source>
        <dbReference type="EMBL" id="WAZ26464.1"/>
    </source>
</evidence>
<sequence>MAGEVSDDEYFSKVAQSAMAHPAHDWRDRVLALVAAVFKARST</sequence>
<keyword evidence="2" id="KW-1185">Reference proteome</keyword>
<proteinExistence type="predicted"/>
<dbReference type="Proteomes" id="UP001164439">
    <property type="component" value="Chromosome"/>
</dbReference>
<dbReference type="RefSeq" id="WP_269663948.1">
    <property type="nucleotide sequence ID" value="NZ_CP114413.1"/>
</dbReference>
<protein>
    <submittedName>
        <fullName evidence="1">Uncharacterized protein</fullName>
    </submittedName>
</protein>
<evidence type="ECO:0000313" key="2">
    <source>
        <dbReference type="Proteomes" id="UP001164439"/>
    </source>
</evidence>
<name>A0ABY7KUC5_9ACTN</name>
<organism evidence="1 2">
    <name type="scientific">Streptomyces cinnabarinus</name>
    <dbReference type="NCBI Taxonomy" id="67287"/>
    <lineage>
        <taxon>Bacteria</taxon>
        <taxon>Bacillati</taxon>
        <taxon>Actinomycetota</taxon>
        <taxon>Actinomycetes</taxon>
        <taxon>Kitasatosporales</taxon>
        <taxon>Streptomycetaceae</taxon>
        <taxon>Streptomyces</taxon>
    </lineage>
</organism>
<gene>
    <name evidence="1" type="ORF">STRCI_008044</name>
</gene>
<dbReference type="EMBL" id="CP114413">
    <property type="protein sequence ID" value="WAZ26464.1"/>
    <property type="molecule type" value="Genomic_DNA"/>
</dbReference>
<accession>A0ABY7KUC5</accession>